<dbReference type="AlphaFoldDB" id="A0A6S8Y5K4"/>
<feature type="domain" description="HMG box" evidence="4">
    <location>
        <begin position="422"/>
        <end position="564"/>
    </location>
</feature>
<sequence length="578" mass="65006">MMHHHDPQSTSGKGNTRGPNIHQQYHTSSPNSGMHHQMSHVMGQSEHHQQAMEANMISRPDDNLRHPAKSQMNPFLANGTQQMPTQKQRFLDAMMISSVSGDPNRPGPPGAHPEQDGDARHQRGGFDPSFPQGSNAIPQDGGDDLSYRNALRAIQLRGGHQMPQHSEVHGPNPSSLGVADKDNIKSSPYYQGMPPSQDRPHSGNMQQTSVHGSQNYDGPFEAAERRVSANVQAPSMRNIPPRDNNASSASPHPMMAGGPYGSSQHLHDQEAYNYYMVNKPGGPPNFYNQYPTVSPDESQDHLPFANSNGKIPYYPEDQQPHPYSAYMLGNTRHQDKRARHAYDTMAPDYANFAGHQPMHHPGFGRAEQEMMHQQQGGFMLPSFDPRNHPYSGMMHPHMGMSAPAPAPSKPVKAKKRYSGDMPRRPLTAYNFFFSEEREIILAQLPDEEGTPDEKENVKSEKEGESTEVNPVDKILSKMRTLDDEEMGDLKSKIRTNTERMLKIHKESDRVKKSHKKVHGKIAFQHLAKIVGQRWRNLPGDEKKYYEDLASKDSNRFNEQLEAYNKKEQETANKKDASE</sequence>
<reference evidence="6" key="1">
    <citation type="submission" date="2021-01" db="EMBL/GenBank/DDBJ databases">
        <authorList>
            <person name="Corre E."/>
            <person name="Pelletier E."/>
            <person name="Niang G."/>
            <person name="Scheremetjew M."/>
            <person name="Finn R."/>
            <person name="Kale V."/>
            <person name="Holt S."/>
            <person name="Cochrane G."/>
            <person name="Meng A."/>
            <person name="Brown T."/>
            <person name="Cohen L."/>
        </authorList>
    </citation>
    <scope>NUCLEOTIDE SEQUENCE</scope>
    <source>
        <strain evidence="6">MM31A-1</strain>
    </source>
</reference>
<evidence type="ECO:0000313" key="6">
    <source>
        <dbReference type="EMBL" id="CAE0472402.1"/>
    </source>
</evidence>
<proteinExistence type="predicted"/>
<evidence type="ECO:0000256" key="3">
    <source>
        <dbReference type="SAM" id="MobiDB-lite"/>
    </source>
</evidence>
<feature type="region of interest" description="Disordered" evidence="3">
    <location>
        <begin position="286"/>
        <end position="326"/>
    </location>
</feature>
<protein>
    <recommendedName>
        <fullName evidence="4">HMG box domain-containing protein</fullName>
    </recommendedName>
</protein>
<dbReference type="PANTHER" id="PTHR48112">
    <property type="entry name" value="HIGH MOBILITY GROUP PROTEIN DSP1"/>
    <property type="match status" value="1"/>
</dbReference>
<keyword evidence="1 2" id="KW-0238">DNA-binding</keyword>
<dbReference type="SMART" id="SM00398">
    <property type="entry name" value="HMG"/>
    <property type="match status" value="1"/>
</dbReference>
<feature type="compositionally biased region" description="Polar residues" evidence="3">
    <location>
        <begin position="286"/>
        <end position="296"/>
    </location>
</feature>
<feature type="region of interest" description="Disordered" evidence="3">
    <location>
        <begin position="445"/>
        <end position="468"/>
    </location>
</feature>
<feature type="region of interest" description="Disordered" evidence="3">
    <location>
        <begin position="97"/>
        <end position="145"/>
    </location>
</feature>
<evidence type="ECO:0000256" key="1">
    <source>
        <dbReference type="ARBA" id="ARBA00023125"/>
    </source>
</evidence>
<keyword evidence="2" id="KW-0539">Nucleus</keyword>
<evidence type="ECO:0000256" key="2">
    <source>
        <dbReference type="PROSITE-ProRule" id="PRU00267"/>
    </source>
</evidence>
<name>A0A6S8Y5K4_9STRA</name>
<feature type="region of interest" description="Disordered" evidence="3">
    <location>
        <begin position="159"/>
        <end position="218"/>
    </location>
</feature>
<dbReference type="InterPro" id="IPR009071">
    <property type="entry name" value="HMG_box_dom"/>
</dbReference>
<dbReference type="InterPro" id="IPR050342">
    <property type="entry name" value="HMGB"/>
</dbReference>
<evidence type="ECO:0000259" key="4">
    <source>
        <dbReference type="PROSITE" id="PS50118"/>
    </source>
</evidence>
<dbReference type="SUPFAM" id="SSF47095">
    <property type="entry name" value="HMG-box"/>
    <property type="match status" value="2"/>
</dbReference>
<feature type="region of interest" description="Disordered" evidence="3">
    <location>
        <begin position="231"/>
        <end position="265"/>
    </location>
</feature>
<feature type="DNA-binding region" description="HMG box" evidence="2">
    <location>
        <begin position="422"/>
        <end position="564"/>
    </location>
</feature>
<dbReference type="InterPro" id="IPR036910">
    <property type="entry name" value="HMG_box_dom_sf"/>
</dbReference>
<dbReference type="Gene3D" id="1.10.30.10">
    <property type="entry name" value="High mobility group box domain"/>
    <property type="match status" value="1"/>
</dbReference>
<dbReference type="EMBL" id="HBIO01022448">
    <property type="protein sequence ID" value="CAE0472402.1"/>
    <property type="molecule type" value="Transcribed_RNA"/>
</dbReference>
<dbReference type="GO" id="GO:0003677">
    <property type="term" value="F:DNA binding"/>
    <property type="evidence" value="ECO:0007669"/>
    <property type="project" value="UniProtKB-UniRule"/>
</dbReference>
<feature type="region of interest" description="Disordered" evidence="3">
    <location>
        <begin position="1"/>
        <end position="50"/>
    </location>
</feature>
<feature type="compositionally biased region" description="Polar residues" evidence="3">
    <location>
        <begin position="203"/>
        <end position="216"/>
    </location>
</feature>
<feature type="compositionally biased region" description="Polar residues" evidence="3">
    <location>
        <begin position="8"/>
        <end position="34"/>
    </location>
</feature>
<evidence type="ECO:0000313" key="5">
    <source>
        <dbReference type="EMBL" id="CAE0472398.1"/>
    </source>
</evidence>
<organism evidence="6">
    <name type="scientific">Chaetoceros debilis</name>
    <dbReference type="NCBI Taxonomy" id="122233"/>
    <lineage>
        <taxon>Eukaryota</taxon>
        <taxon>Sar</taxon>
        <taxon>Stramenopiles</taxon>
        <taxon>Ochrophyta</taxon>
        <taxon>Bacillariophyta</taxon>
        <taxon>Coscinodiscophyceae</taxon>
        <taxon>Chaetocerotophycidae</taxon>
        <taxon>Chaetocerotales</taxon>
        <taxon>Chaetocerotaceae</taxon>
        <taxon>Chaetoceros</taxon>
    </lineage>
</organism>
<dbReference type="GO" id="GO:0005634">
    <property type="term" value="C:nucleus"/>
    <property type="evidence" value="ECO:0007669"/>
    <property type="project" value="UniProtKB-UniRule"/>
</dbReference>
<dbReference type="PROSITE" id="PS50118">
    <property type="entry name" value="HMG_BOX_2"/>
    <property type="match status" value="1"/>
</dbReference>
<gene>
    <name evidence="5" type="ORF">CDEB00056_LOCUS17251</name>
    <name evidence="6" type="ORF">CDEB00056_LOCUS17255</name>
</gene>
<dbReference type="Pfam" id="PF00505">
    <property type="entry name" value="HMG_box"/>
    <property type="match status" value="1"/>
</dbReference>
<dbReference type="EMBL" id="HBIO01022443">
    <property type="protein sequence ID" value="CAE0472398.1"/>
    <property type="molecule type" value="Transcribed_RNA"/>
</dbReference>
<feature type="compositionally biased region" description="Basic and acidic residues" evidence="3">
    <location>
        <begin position="451"/>
        <end position="464"/>
    </location>
</feature>
<accession>A0A6S8Y5K4</accession>